<feature type="transmembrane region" description="Helical" evidence="1">
    <location>
        <begin position="254"/>
        <end position="271"/>
    </location>
</feature>
<dbReference type="OrthoDB" id="1003630at2"/>
<comment type="caution">
    <text evidence="3">The sequence shown here is derived from an EMBL/GenBank/DDBJ whole genome shotgun (WGS) entry which is preliminary data.</text>
</comment>
<keyword evidence="1" id="KW-0472">Membrane</keyword>
<dbReference type="InterPro" id="IPR000620">
    <property type="entry name" value="EamA_dom"/>
</dbReference>
<accession>A0A2W7N1S4</accession>
<evidence type="ECO:0000259" key="2">
    <source>
        <dbReference type="Pfam" id="PF00892"/>
    </source>
</evidence>
<feature type="transmembrane region" description="Helical" evidence="1">
    <location>
        <begin position="191"/>
        <end position="210"/>
    </location>
</feature>
<evidence type="ECO:0000313" key="3">
    <source>
        <dbReference type="EMBL" id="PZX12327.1"/>
    </source>
</evidence>
<dbReference type="Gene3D" id="1.10.3730.20">
    <property type="match status" value="1"/>
</dbReference>
<keyword evidence="1" id="KW-0812">Transmembrane</keyword>
<proteinExistence type="predicted"/>
<dbReference type="InterPro" id="IPR037185">
    <property type="entry name" value="EmrE-like"/>
</dbReference>
<keyword evidence="4" id="KW-1185">Reference proteome</keyword>
<dbReference type="PANTHER" id="PTHR22911">
    <property type="entry name" value="ACYL-MALONYL CONDENSING ENZYME-RELATED"/>
    <property type="match status" value="1"/>
</dbReference>
<evidence type="ECO:0000256" key="1">
    <source>
        <dbReference type="SAM" id="Phobius"/>
    </source>
</evidence>
<dbReference type="AlphaFoldDB" id="A0A2W7N1S4"/>
<gene>
    <name evidence="3" type="ORF">LX69_02918</name>
</gene>
<feature type="transmembrane region" description="Helical" evidence="1">
    <location>
        <begin position="126"/>
        <end position="146"/>
    </location>
</feature>
<sequence>MWFLLAAASAIFLGVYEVLKKVSVTSNAVLPVLLFSTVASSLVMLPVWFASHTGILSQEHLLYIPATTPREHLLIFIKTIIVLISWIFTYFALKHLPITIVSPIRATGPLWTLMGAIIIFREQLSWMQWCGIGVTLTFFYLFSTSGHKEGISFRNNKWIWFIILGTLSGAASSLYDKFLLKQIHRMSVQCYFTFYQVAIMLPVVALLWWPKRASTTPFKWKWSIPLIGITLLVTDFLYFFALSHPESLVSVVSAIRRGSVVIAFIVGAWVFKEKRIREKGVYLAGILTGIALLLFGSAH</sequence>
<keyword evidence="1" id="KW-1133">Transmembrane helix</keyword>
<feature type="transmembrane region" description="Helical" evidence="1">
    <location>
        <begin position="158"/>
        <end position="175"/>
    </location>
</feature>
<organism evidence="3 4">
    <name type="scientific">Breznakibacter xylanolyticus</name>
    <dbReference type="NCBI Taxonomy" id="990"/>
    <lineage>
        <taxon>Bacteria</taxon>
        <taxon>Pseudomonadati</taxon>
        <taxon>Bacteroidota</taxon>
        <taxon>Bacteroidia</taxon>
        <taxon>Marinilabiliales</taxon>
        <taxon>Marinilabiliaceae</taxon>
        <taxon>Breznakibacter</taxon>
    </lineage>
</organism>
<dbReference type="Proteomes" id="UP000249239">
    <property type="component" value="Unassembled WGS sequence"/>
</dbReference>
<reference evidence="3 4" key="1">
    <citation type="submission" date="2018-06" db="EMBL/GenBank/DDBJ databases">
        <title>Genomic Encyclopedia of Archaeal and Bacterial Type Strains, Phase II (KMG-II): from individual species to whole genera.</title>
        <authorList>
            <person name="Goeker M."/>
        </authorList>
    </citation>
    <scope>NUCLEOTIDE SEQUENCE [LARGE SCALE GENOMIC DNA]</scope>
    <source>
        <strain evidence="3 4">DSM 6779</strain>
    </source>
</reference>
<feature type="transmembrane region" description="Helical" evidence="1">
    <location>
        <begin position="280"/>
        <end position="298"/>
    </location>
</feature>
<name>A0A2W7N1S4_9BACT</name>
<dbReference type="PANTHER" id="PTHR22911:SF137">
    <property type="entry name" value="SOLUTE CARRIER FAMILY 35 MEMBER G2-RELATED"/>
    <property type="match status" value="1"/>
</dbReference>
<dbReference type="GO" id="GO:0016020">
    <property type="term" value="C:membrane"/>
    <property type="evidence" value="ECO:0007669"/>
    <property type="project" value="InterPro"/>
</dbReference>
<protein>
    <submittedName>
        <fullName evidence="3">Transporter family protein</fullName>
    </submittedName>
</protein>
<feature type="transmembrane region" description="Helical" evidence="1">
    <location>
        <begin position="30"/>
        <end position="51"/>
    </location>
</feature>
<evidence type="ECO:0000313" key="4">
    <source>
        <dbReference type="Proteomes" id="UP000249239"/>
    </source>
</evidence>
<feature type="transmembrane region" description="Helical" evidence="1">
    <location>
        <begin position="72"/>
        <end position="93"/>
    </location>
</feature>
<feature type="transmembrane region" description="Helical" evidence="1">
    <location>
        <begin position="222"/>
        <end position="242"/>
    </location>
</feature>
<dbReference type="SUPFAM" id="SSF103481">
    <property type="entry name" value="Multidrug resistance efflux transporter EmrE"/>
    <property type="match status" value="2"/>
</dbReference>
<dbReference type="Pfam" id="PF00892">
    <property type="entry name" value="EamA"/>
    <property type="match status" value="1"/>
</dbReference>
<feature type="domain" description="EamA" evidence="2">
    <location>
        <begin position="2"/>
        <end position="143"/>
    </location>
</feature>
<dbReference type="EMBL" id="QKZK01000032">
    <property type="protein sequence ID" value="PZX12327.1"/>
    <property type="molecule type" value="Genomic_DNA"/>
</dbReference>
<dbReference type="RefSeq" id="WP_111446732.1">
    <property type="nucleotide sequence ID" value="NZ_QKZK01000032.1"/>
</dbReference>